<dbReference type="FunFam" id="3.40.50.300:FF:001329">
    <property type="entry name" value="Small GTP-binding protein, putative"/>
    <property type="match status" value="1"/>
</dbReference>
<dbReference type="EMBL" id="GDID01005635">
    <property type="protein sequence ID" value="JAP90971.1"/>
    <property type="molecule type" value="Transcribed_RNA"/>
</dbReference>
<accession>A0A146K5X8</accession>
<dbReference type="SUPFAM" id="SSF52540">
    <property type="entry name" value="P-loop containing nucleoside triphosphate hydrolases"/>
    <property type="match status" value="1"/>
</dbReference>
<dbReference type="InterPro" id="IPR027417">
    <property type="entry name" value="P-loop_NTPase"/>
</dbReference>
<gene>
    <name evidence="2" type="ORF">TPC1_17559</name>
</gene>
<evidence type="ECO:0000256" key="1">
    <source>
        <dbReference type="ARBA" id="ARBA00022741"/>
    </source>
</evidence>
<dbReference type="NCBIfam" id="TIGR00231">
    <property type="entry name" value="small_GTP"/>
    <property type="match status" value="1"/>
</dbReference>
<dbReference type="PANTHER" id="PTHR47978">
    <property type="match status" value="1"/>
</dbReference>
<dbReference type="PRINTS" id="PR00449">
    <property type="entry name" value="RASTRNSFRMNG"/>
</dbReference>
<organism evidence="2">
    <name type="scientific">Trepomonas sp. PC1</name>
    <dbReference type="NCBI Taxonomy" id="1076344"/>
    <lineage>
        <taxon>Eukaryota</taxon>
        <taxon>Metamonada</taxon>
        <taxon>Diplomonadida</taxon>
        <taxon>Hexamitidae</taxon>
        <taxon>Hexamitinae</taxon>
        <taxon>Trepomonas</taxon>
    </lineage>
</organism>
<proteinExistence type="predicted"/>
<dbReference type="InterPro" id="IPR001806">
    <property type="entry name" value="Small_GTPase"/>
</dbReference>
<evidence type="ECO:0000313" key="2">
    <source>
        <dbReference type="EMBL" id="JAP90971.1"/>
    </source>
</evidence>
<dbReference type="SMART" id="SM00175">
    <property type="entry name" value="RAB"/>
    <property type="match status" value="1"/>
</dbReference>
<name>A0A146K5X8_9EUKA</name>
<dbReference type="SMART" id="SM00174">
    <property type="entry name" value="RHO"/>
    <property type="match status" value="1"/>
</dbReference>
<dbReference type="SMART" id="SM00173">
    <property type="entry name" value="RAS"/>
    <property type="match status" value="1"/>
</dbReference>
<dbReference type="InterPro" id="IPR005225">
    <property type="entry name" value="Small_GTP-bd"/>
</dbReference>
<keyword evidence="1" id="KW-0547">Nucleotide-binding</keyword>
<dbReference type="CDD" id="cd00154">
    <property type="entry name" value="Rab"/>
    <property type="match status" value="1"/>
</dbReference>
<sequence>MHKGKIVLAGSAGAGKTTLVHRIQDDEFVSEIPSTLNTSYYEKIIVKNQQEHSLYIWDTAGQEKFRSITSIYFRNAQIGLLVFNVQSVESFDEVGFWHSQFRLKSGCETILYLVASKCDGARSVSREDGERVAQELGMKYFETSSRTGQGVRELLDDLLETVISLKPVENQKVLIDQEKPENGCC</sequence>
<dbReference type="GO" id="GO:0003924">
    <property type="term" value="F:GTPase activity"/>
    <property type="evidence" value="ECO:0007669"/>
    <property type="project" value="InterPro"/>
</dbReference>
<dbReference type="GO" id="GO:0005525">
    <property type="term" value="F:GTP binding"/>
    <property type="evidence" value="ECO:0007669"/>
    <property type="project" value="InterPro"/>
</dbReference>
<reference evidence="2" key="1">
    <citation type="submission" date="2015-07" db="EMBL/GenBank/DDBJ databases">
        <title>Adaptation to a free-living lifestyle via gene acquisitions in the diplomonad Trepomonas sp. PC1.</title>
        <authorList>
            <person name="Xu F."/>
            <person name="Jerlstrom-Hultqvist J."/>
            <person name="Kolisko M."/>
            <person name="Simpson A.G.B."/>
            <person name="Roger A.J."/>
            <person name="Svard S.G."/>
            <person name="Andersson J.O."/>
        </authorList>
    </citation>
    <scope>NUCLEOTIDE SEQUENCE</scope>
    <source>
        <strain evidence="2">PC1</strain>
    </source>
</reference>
<dbReference type="Pfam" id="PF00071">
    <property type="entry name" value="Ras"/>
    <property type="match status" value="1"/>
</dbReference>
<protein>
    <submittedName>
        <fullName evidence="2">Rab-like protein</fullName>
    </submittedName>
</protein>
<dbReference type="AlphaFoldDB" id="A0A146K5X8"/>
<dbReference type="PROSITE" id="PS51421">
    <property type="entry name" value="RAS"/>
    <property type="match status" value="1"/>
</dbReference>
<dbReference type="Gene3D" id="3.40.50.300">
    <property type="entry name" value="P-loop containing nucleotide triphosphate hydrolases"/>
    <property type="match status" value="1"/>
</dbReference>
<dbReference type="PROSITE" id="PS51419">
    <property type="entry name" value="RAB"/>
    <property type="match status" value="1"/>
</dbReference>